<dbReference type="Gene3D" id="2.60.40.730">
    <property type="entry name" value="SOR catalytic domain"/>
    <property type="match status" value="1"/>
</dbReference>
<evidence type="ECO:0000313" key="3">
    <source>
        <dbReference type="Proteomes" id="UP001524569"/>
    </source>
</evidence>
<accession>A0ABT1UI48</accession>
<dbReference type="EMBL" id="JANIBM010000007">
    <property type="protein sequence ID" value="MCQ8181101.1"/>
    <property type="molecule type" value="Genomic_DNA"/>
</dbReference>
<dbReference type="SUPFAM" id="SSF49367">
    <property type="entry name" value="Superoxide reductase-like"/>
    <property type="match status" value="1"/>
</dbReference>
<comment type="caution">
    <text evidence="2">The sequence shown here is derived from an EMBL/GenBank/DDBJ whole genome shotgun (WGS) entry which is preliminary data.</text>
</comment>
<organism evidence="2 3">
    <name type="scientific">Methylomonas aurea</name>
    <dbReference type="NCBI Taxonomy" id="2952224"/>
    <lineage>
        <taxon>Bacteria</taxon>
        <taxon>Pseudomonadati</taxon>
        <taxon>Pseudomonadota</taxon>
        <taxon>Gammaproteobacteria</taxon>
        <taxon>Methylococcales</taxon>
        <taxon>Methylococcaceae</taxon>
        <taxon>Methylomonas</taxon>
    </lineage>
</organism>
<sequence>MERRDFIKFGAAGAVAGLALPHAGAAAAGSVPTPLGDLFYTKDAQGRWAGKAATHLPVVEVSKDGGKTTVKVTTPHEMKGYEHYIVKHVLLDKDYKFLAEHLFDPAKEAVPVSTFTLEGYSGNLYALSLCNKHDLWVSTVEVA</sequence>
<dbReference type="RefSeq" id="WP_256610389.1">
    <property type="nucleotide sequence ID" value="NZ_JANIBM010000007.1"/>
</dbReference>
<dbReference type="PROSITE" id="PS51318">
    <property type="entry name" value="TAT"/>
    <property type="match status" value="1"/>
</dbReference>
<dbReference type="InterPro" id="IPR036073">
    <property type="entry name" value="Desulfoferrodoxin_Fe-bd_dom_sf"/>
</dbReference>
<gene>
    <name evidence="2" type="ORF">NP603_08275</name>
</gene>
<proteinExistence type="predicted"/>
<keyword evidence="3" id="KW-1185">Reference proteome</keyword>
<feature type="domain" description="Desulfoferrodoxin ferrous iron-binding" evidence="1">
    <location>
        <begin position="51"/>
        <end position="137"/>
    </location>
</feature>
<evidence type="ECO:0000259" key="1">
    <source>
        <dbReference type="Pfam" id="PF01880"/>
    </source>
</evidence>
<name>A0ABT1UI48_9GAMM</name>
<evidence type="ECO:0000313" key="2">
    <source>
        <dbReference type="EMBL" id="MCQ8181101.1"/>
    </source>
</evidence>
<dbReference type="InterPro" id="IPR002742">
    <property type="entry name" value="Desulfoferrodoxin_Fe-bd_dom"/>
</dbReference>
<dbReference type="Proteomes" id="UP001524569">
    <property type="component" value="Unassembled WGS sequence"/>
</dbReference>
<dbReference type="InterPro" id="IPR006311">
    <property type="entry name" value="TAT_signal"/>
</dbReference>
<reference evidence="2 3" key="1">
    <citation type="submission" date="2022-07" db="EMBL/GenBank/DDBJ databases">
        <title>Methylomonas rivi sp. nov., Methylomonas rosea sp. nov., Methylomonas aureus sp. nov. and Methylomonas subterranea sp. nov., four novel methanotrophs isolated from a freshwater creek and the deep terrestrial subsurface.</title>
        <authorList>
            <person name="Abin C."/>
            <person name="Sankaranarayanan K."/>
            <person name="Garner C."/>
            <person name="Sindelar R."/>
            <person name="Kotary K."/>
            <person name="Garner R."/>
            <person name="Barclay S."/>
            <person name="Lawson P."/>
            <person name="Krumholz L."/>
        </authorList>
    </citation>
    <scope>NUCLEOTIDE SEQUENCE [LARGE SCALE GENOMIC DNA]</scope>
    <source>
        <strain evidence="2 3">SURF-1</strain>
    </source>
</reference>
<dbReference type="Pfam" id="PF01880">
    <property type="entry name" value="Desulfoferrodox"/>
    <property type="match status" value="1"/>
</dbReference>
<protein>
    <submittedName>
        <fullName evidence="2">Desulfoferrodoxin family protein</fullName>
    </submittedName>
</protein>